<accession>A0A3Q0JDZ1</accession>
<dbReference type="KEGG" id="dci:108253439"/>
<dbReference type="GO" id="GO:0008270">
    <property type="term" value="F:zinc ion binding"/>
    <property type="evidence" value="ECO:0007669"/>
    <property type="project" value="UniProtKB-KW"/>
</dbReference>
<evidence type="ECO:0000256" key="4">
    <source>
        <dbReference type="ARBA" id="ARBA00022833"/>
    </source>
</evidence>
<dbReference type="InterPro" id="IPR013087">
    <property type="entry name" value="Znf_C2H2_type"/>
</dbReference>
<feature type="domain" description="C2H2-type" evidence="6">
    <location>
        <begin position="289"/>
        <end position="316"/>
    </location>
</feature>
<keyword evidence="3 5" id="KW-0863">Zinc-finger</keyword>
<dbReference type="Gene3D" id="3.30.160.60">
    <property type="entry name" value="Classic Zinc Finger"/>
    <property type="match status" value="6"/>
</dbReference>
<gene>
    <name evidence="8" type="primary">LOC108253439</name>
</gene>
<evidence type="ECO:0000256" key="2">
    <source>
        <dbReference type="ARBA" id="ARBA00022737"/>
    </source>
</evidence>
<evidence type="ECO:0000256" key="1">
    <source>
        <dbReference type="ARBA" id="ARBA00022723"/>
    </source>
</evidence>
<dbReference type="RefSeq" id="XP_026685213.1">
    <property type="nucleotide sequence ID" value="XM_026829412.1"/>
</dbReference>
<feature type="domain" description="C2H2-type" evidence="6">
    <location>
        <begin position="161"/>
        <end position="189"/>
    </location>
</feature>
<dbReference type="PROSITE" id="PS00028">
    <property type="entry name" value="ZINC_FINGER_C2H2_1"/>
    <property type="match status" value="8"/>
</dbReference>
<keyword evidence="2" id="KW-0677">Repeat</keyword>
<keyword evidence="7" id="KW-1185">Reference proteome</keyword>
<reference evidence="8" key="1">
    <citation type="submission" date="2025-08" db="UniProtKB">
        <authorList>
            <consortium name="RefSeq"/>
        </authorList>
    </citation>
    <scope>IDENTIFICATION</scope>
</reference>
<dbReference type="AlphaFoldDB" id="A0A3Q0JDZ1"/>
<evidence type="ECO:0000256" key="5">
    <source>
        <dbReference type="PROSITE-ProRule" id="PRU00042"/>
    </source>
</evidence>
<keyword evidence="4" id="KW-0862">Zinc</keyword>
<dbReference type="GeneID" id="108253439"/>
<dbReference type="STRING" id="121845.A0A3Q0JDZ1"/>
<dbReference type="GO" id="GO:0000981">
    <property type="term" value="F:DNA-binding transcription factor activity, RNA polymerase II-specific"/>
    <property type="evidence" value="ECO:0007669"/>
    <property type="project" value="TreeGrafter"/>
</dbReference>
<dbReference type="SUPFAM" id="SSF57667">
    <property type="entry name" value="beta-beta-alpha zinc fingers"/>
    <property type="match status" value="4"/>
</dbReference>
<dbReference type="PANTHER" id="PTHR24408:SF58">
    <property type="entry name" value="TRANSCRIPTION FACTOR (TFIIIA), PUTATIVE (AFU_ORTHOLOGUE AFUA_1G05150)-RELATED"/>
    <property type="match status" value="1"/>
</dbReference>
<name>A0A3Q0JDZ1_DIACI</name>
<dbReference type="PANTHER" id="PTHR24408">
    <property type="entry name" value="ZINC FINGER PROTEIN"/>
    <property type="match status" value="1"/>
</dbReference>
<evidence type="ECO:0000256" key="3">
    <source>
        <dbReference type="ARBA" id="ARBA00022771"/>
    </source>
</evidence>
<dbReference type="SMART" id="SM00355">
    <property type="entry name" value="ZnF_C2H2"/>
    <property type="match status" value="9"/>
</dbReference>
<organism evidence="7 8">
    <name type="scientific">Diaphorina citri</name>
    <name type="common">Asian citrus psyllid</name>
    <dbReference type="NCBI Taxonomy" id="121845"/>
    <lineage>
        <taxon>Eukaryota</taxon>
        <taxon>Metazoa</taxon>
        <taxon>Ecdysozoa</taxon>
        <taxon>Arthropoda</taxon>
        <taxon>Hexapoda</taxon>
        <taxon>Insecta</taxon>
        <taxon>Pterygota</taxon>
        <taxon>Neoptera</taxon>
        <taxon>Paraneoptera</taxon>
        <taxon>Hemiptera</taxon>
        <taxon>Sternorrhyncha</taxon>
        <taxon>Psylloidea</taxon>
        <taxon>Psyllidae</taxon>
        <taxon>Diaphorininae</taxon>
        <taxon>Diaphorina</taxon>
    </lineage>
</organism>
<proteinExistence type="predicted"/>
<feature type="domain" description="C2H2-type" evidence="6">
    <location>
        <begin position="192"/>
        <end position="219"/>
    </location>
</feature>
<evidence type="ECO:0000313" key="8">
    <source>
        <dbReference type="RefSeq" id="XP_026685213.1"/>
    </source>
</evidence>
<protein>
    <submittedName>
        <fullName evidence="8">Zinc finger protein OZF-like</fullName>
    </submittedName>
</protein>
<feature type="domain" description="C2H2-type" evidence="6">
    <location>
        <begin position="345"/>
        <end position="373"/>
    </location>
</feature>
<dbReference type="GO" id="GO:0043565">
    <property type="term" value="F:sequence-specific DNA binding"/>
    <property type="evidence" value="ECO:0007669"/>
    <property type="project" value="TreeGrafter"/>
</dbReference>
<feature type="domain" description="C2H2-type" evidence="6">
    <location>
        <begin position="97"/>
        <end position="120"/>
    </location>
</feature>
<dbReference type="Pfam" id="PF00096">
    <property type="entry name" value="zf-C2H2"/>
    <property type="match status" value="6"/>
</dbReference>
<feature type="domain" description="C2H2-type" evidence="6">
    <location>
        <begin position="261"/>
        <end position="289"/>
    </location>
</feature>
<sequence length="377" mass="44250">MLICTCVFYFFFICSGRIVSNGFYFSFVISFRLSENKQTIGDIKVENAVYRIKSKDLLATSYVWDEERCRSCGLLSGSITQAYIHYLECKNRKNKLYECSLCNKTSGNKHDLLKHLRGKHKMKIKLSGHKTKCVCHYCNKTFDSKAKIQEHISGHMFDKRYQCDLCGYQIRRKEKLYLHIREIHLGKQSTKVSCSICSRTFARKALLQTHLAVHTVEKNFECYYCQKRYCQKTNLTKHIQNFHLKTVLERRRELLFLKKEFICDVCGKSYVRKGGLTEHHQREHQGKKPVCTICGKIVVEKRSLEIHMNAHAGLKPHCCELCGRSFTTYKYLKVHMFCHTGETPHVCHLCPKKFRQRSSYTLHYKTHHPGVIPPKLR</sequence>
<feature type="domain" description="C2H2-type" evidence="6">
    <location>
        <begin position="317"/>
        <end position="344"/>
    </location>
</feature>
<dbReference type="FunFam" id="3.30.160.60:FF:000446">
    <property type="entry name" value="Zinc finger protein"/>
    <property type="match status" value="1"/>
</dbReference>
<feature type="domain" description="C2H2-type" evidence="6">
    <location>
        <begin position="133"/>
        <end position="160"/>
    </location>
</feature>
<dbReference type="PaxDb" id="121845-A0A3Q0JDZ1"/>
<feature type="domain" description="C2H2-type" evidence="6">
    <location>
        <begin position="220"/>
        <end position="243"/>
    </location>
</feature>
<dbReference type="InterPro" id="IPR036236">
    <property type="entry name" value="Znf_C2H2_sf"/>
</dbReference>
<dbReference type="PROSITE" id="PS50157">
    <property type="entry name" value="ZINC_FINGER_C2H2_2"/>
    <property type="match status" value="9"/>
</dbReference>
<dbReference type="GO" id="GO:0005634">
    <property type="term" value="C:nucleus"/>
    <property type="evidence" value="ECO:0007669"/>
    <property type="project" value="TreeGrafter"/>
</dbReference>
<keyword evidence="1" id="KW-0479">Metal-binding</keyword>
<evidence type="ECO:0000313" key="7">
    <source>
        <dbReference type="Proteomes" id="UP000079169"/>
    </source>
</evidence>
<evidence type="ECO:0000259" key="6">
    <source>
        <dbReference type="PROSITE" id="PS50157"/>
    </source>
</evidence>
<dbReference type="Proteomes" id="UP000079169">
    <property type="component" value="Unplaced"/>
</dbReference>